<keyword evidence="2" id="KW-1185">Reference proteome</keyword>
<dbReference type="EMBL" id="JAVDYC010000001">
    <property type="protein sequence ID" value="MDR7324810.1"/>
    <property type="molecule type" value="Genomic_DNA"/>
</dbReference>
<dbReference type="Proteomes" id="UP001183629">
    <property type="component" value="Unassembled WGS sequence"/>
</dbReference>
<protein>
    <recommendedName>
        <fullName evidence="3">DUF4360 domain-containing protein</fullName>
    </recommendedName>
</protein>
<dbReference type="InterPro" id="IPR025649">
    <property type="entry name" value="DUF4360"/>
</dbReference>
<comment type="caution">
    <text evidence="1">The sequence shown here is derived from an EMBL/GenBank/DDBJ whole genome shotgun (WGS) entry which is preliminary data.</text>
</comment>
<name>A0AAE3ZVU4_9ACTN</name>
<dbReference type="PANTHER" id="PTHR38847:SF1">
    <property type="entry name" value="PSEUDOURIDINE SYNTHASE RSUA_RLUA-LIKE DOMAIN-CONTAINING PROTEIN"/>
    <property type="match status" value="1"/>
</dbReference>
<sequence length="149" mass="15981">MFTIRHPSITARAGGPAQIFDRTKFCQVTVAVRPARGWTWTLSRVEQSGRAQLAGGAVGTARFSYYWTGEPKTGMHSRTLKGPRNTAWTAADTIGLKPLGWAPCGSSAHLNIKAEVSARAGVDRRRTSTMTAGGAGNAPSTYRVSWKAC</sequence>
<accession>A0AAE3ZVU4</accession>
<evidence type="ECO:0000313" key="1">
    <source>
        <dbReference type="EMBL" id="MDR7324810.1"/>
    </source>
</evidence>
<dbReference type="Pfam" id="PF14273">
    <property type="entry name" value="DUF4360"/>
    <property type="match status" value="1"/>
</dbReference>
<reference evidence="1 2" key="1">
    <citation type="submission" date="2023-07" db="EMBL/GenBank/DDBJ databases">
        <title>Sequencing the genomes of 1000 actinobacteria strains.</title>
        <authorList>
            <person name="Klenk H.-P."/>
        </authorList>
    </citation>
    <scope>NUCLEOTIDE SEQUENCE [LARGE SCALE GENOMIC DNA]</scope>
    <source>
        <strain evidence="1 2">DSM 44711</strain>
    </source>
</reference>
<evidence type="ECO:0000313" key="2">
    <source>
        <dbReference type="Proteomes" id="UP001183629"/>
    </source>
</evidence>
<dbReference type="PANTHER" id="PTHR38847">
    <property type="match status" value="1"/>
</dbReference>
<organism evidence="1 2">
    <name type="scientific">Catenuloplanes niger</name>
    <dbReference type="NCBI Taxonomy" id="587534"/>
    <lineage>
        <taxon>Bacteria</taxon>
        <taxon>Bacillati</taxon>
        <taxon>Actinomycetota</taxon>
        <taxon>Actinomycetes</taxon>
        <taxon>Micromonosporales</taxon>
        <taxon>Micromonosporaceae</taxon>
        <taxon>Catenuloplanes</taxon>
    </lineage>
</organism>
<evidence type="ECO:0008006" key="3">
    <source>
        <dbReference type="Google" id="ProtNLM"/>
    </source>
</evidence>
<gene>
    <name evidence="1" type="ORF">J2S44_005060</name>
</gene>
<proteinExistence type="predicted"/>
<dbReference type="AlphaFoldDB" id="A0AAE3ZVU4"/>